<accession>A0A2T6C183</accession>
<protein>
    <submittedName>
        <fullName evidence="1">Uncharacterized protein</fullName>
    </submittedName>
</protein>
<evidence type="ECO:0000313" key="1">
    <source>
        <dbReference type="EMBL" id="PTX62076.1"/>
    </source>
</evidence>
<dbReference type="AlphaFoldDB" id="A0A2T6C183"/>
<organism evidence="1 2">
    <name type="scientific">Kordia periserrulae</name>
    <dbReference type="NCBI Taxonomy" id="701523"/>
    <lineage>
        <taxon>Bacteria</taxon>
        <taxon>Pseudomonadati</taxon>
        <taxon>Bacteroidota</taxon>
        <taxon>Flavobacteriia</taxon>
        <taxon>Flavobacteriales</taxon>
        <taxon>Flavobacteriaceae</taxon>
        <taxon>Kordia</taxon>
    </lineage>
</organism>
<sequence length="35" mass="4109">MNMFFELKRSQLLRGKSTEHSVELFKYFDVSVGAL</sequence>
<name>A0A2T6C183_9FLAO</name>
<proteinExistence type="predicted"/>
<keyword evidence="2" id="KW-1185">Reference proteome</keyword>
<dbReference type="EMBL" id="QBKT01000003">
    <property type="protein sequence ID" value="PTX62076.1"/>
    <property type="molecule type" value="Genomic_DNA"/>
</dbReference>
<dbReference type="Proteomes" id="UP000244090">
    <property type="component" value="Unassembled WGS sequence"/>
</dbReference>
<comment type="caution">
    <text evidence="1">The sequence shown here is derived from an EMBL/GenBank/DDBJ whole genome shotgun (WGS) entry which is preliminary data.</text>
</comment>
<evidence type="ECO:0000313" key="2">
    <source>
        <dbReference type="Proteomes" id="UP000244090"/>
    </source>
</evidence>
<reference evidence="1 2" key="1">
    <citation type="submission" date="2018-04" db="EMBL/GenBank/DDBJ databases">
        <title>Genomic Encyclopedia of Archaeal and Bacterial Type Strains, Phase II (KMG-II): from individual species to whole genera.</title>
        <authorList>
            <person name="Goeker M."/>
        </authorList>
    </citation>
    <scope>NUCLEOTIDE SEQUENCE [LARGE SCALE GENOMIC DNA]</scope>
    <source>
        <strain evidence="1 2">DSM 25731</strain>
    </source>
</reference>
<gene>
    <name evidence="1" type="ORF">C8N46_103174</name>
</gene>